<name>W1U1S4_STRAP</name>
<dbReference type="Proteomes" id="UP000018846">
    <property type="component" value="Unassembled WGS sequence"/>
</dbReference>
<protein>
    <submittedName>
        <fullName evidence="1">Uncharacterized protein</fullName>
    </submittedName>
</protein>
<reference evidence="1 2" key="1">
    <citation type="submission" date="2013-12" db="EMBL/GenBank/DDBJ databases">
        <title>A Varibaculum cambriense genome reconstructed from a premature infant gut community with otherwise low bacterial novelty that shifts toward anaerobic metabolism during the third week of life.</title>
        <authorList>
            <person name="Brown C.T."/>
            <person name="Sharon I."/>
            <person name="Thomas B.C."/>
            <person name="Castelle C.J."/>
            <person name="Morowitz M.J."/>
            <person name="Banfield J.F."/>
        </authorList>
    </citation>
    <scope>NUCLEOTIDE SEQUENCE [LARGE SCALE GENOMIC DNA]</scope>
    <source>
        <strain evidence="2">DORA_7</strain>
    </source>
</reference>
<accession>W1U1S4</accession>
<proteinExistence type="predicted"/>
<evidence type="ECO:0000313" key="1">
    <source>
        <dbReference type="EMBL" id="ETI86609.1"/>
    </source>
</evidence>
<organism evidence="1 2">
    <name type="scientific">Streptococcus anginosus DORA_7</name>
    <dbReference type="NCBI Taxonomy" id="1403946"/>
    <lineage>
        <taxon>Bacteria</taxon>
        <taxon>Bacillati</taxon>
        <taxon>Bacillota</taxon>
        <taxon>Bacilli</taxon>
        <taxon>Lactobacillales</taxon>
        <taxon>Streptococcaceae</taxon>
        <taxon>Streptococcus</taxon>
        <taxon>Streptococcus anginosus group</taxon>
    </lineage>
</organism>
<gene>
    <name evidence="1" type="ORF">Q615_SPAC00063G0001</name>
</gene>
<dbReference type="EMBL" id="AZMF01000063">
    <property type="protein sequence ID" value="ETI86609.1"/>
    <property type="molecule type" value="Genomic_DNA"/>
</dbReference>
<comment type="caution">
    <text evidence="1">The sequence shown here is derived from an EMBL/GenBank/DDBJ whole genome shotgun (WGS) entry which is preliminary data.</text>
</comment>
<evidence type="ECO:0000313" key="2">
    <source>
        <dbReference type="Proteomes" id="UP000018846"/>
    </source>
</evidence>
<dbReference type="AlphaFoldDB" id="W1U1S4"/>
<sequence>MGGRGAKINLSGIPKNKRKAIASYQKQINKHYDKIR</sequence>
<feature type="non-terminal residue" evidence="1">
    <location>
        <position position="36"/>
    </location>
</feature>